<evidence type="ECO:0000313" key="3">
    <source>
        <dbReference type="Proteomes" id="UP001392437"/>
    </source>
</evidence>
<keyword evidence="3" id="KW-1185">Reference proteome</keyword>
<sequence>MYGCLPLDMHTSTLTVSRSSTRAQHGSVSYEHSTPLPSSNKKKSEKKGRKHSKTGKQKKQNEVLLGAGSQFDDGNYQGDVTGADGYYPQDLAID</sequence>
<dbReference type="EMBL" id="JAQQWP010000009">
    <property type="protein sequence ID" value="KAK8099903.1"/>
    <property type="molecule type" value="Genomic_DNA"/>
</dbReference>
<feature type="compositionally biased region" description="Polar residues" evidence="1">
    <location>
        <begin position="23"/>
        <end position="37"/>
    </location>
</feature>
<protein>
    <submittedName>
        <fullName evidence="2">Uncharacterized protein</fullName>
    </submittedName>
</protein>
<comment type="caution">
    <text evidence="2">The sequence shown here is derived from an EMBL/GenBank/DDBJ whole genome shotgun (WGS) entry which is preliminary data.</text>
</comment>
<dbReference type="Proteomes" id="UP001392437">
    <property type="component" value="Unassembled WGS sequence"/>
</dbReference>
<gene>
    <name evidence="2" type="ORF">PG999_010277</name>
</gene>
<accession>A0AAW0Q9L9</accession>
<organism evidence="2 3">
    <name type="scientific">Apiospora kogelbergensis</name>
    <dbReference type="NCBI Taxonomy" id="1337665"/>
    <lineage>
        <taxon>Eukaryota</taxon>
        <taxon>Fungi</taxon>
        <taxon>Dikarya</taxon>
        <taxon>Ascomycota</taxon>
        <taxon>Pezizomycotina</taxon>
        <taxon>Sordariomycetes</taxon>
        <taxon>Xylariomycetidae</taxon>
        <taxon>Amphisphaeriales</taxon>
        <taxon>Apiosporaceae</taxon>
        <taxon>Apiospora</taxon>
    </lineage>
</organism>
<dbReference type="AlphaFoldDB" id="A0AAW0Q9L9"/>
<evidence type="ECO:0000313" key="2">
    <source>
        <dbReference type="EMBL" id="KAK8099903.1"/>
    </source>
</evidence>
<proteinExistence type="predicted"/>
<name>A0AAW0Q9L9_9PEZI</name>
<evidence type="ECO:0000256" key="1">
    <source>
        <dbReference type="SAM" id="MobiDB-lite"/>
    </source>
</evidence>
<feature type="compositionally biased region" description="Basic residues" evidence="1">
    <location>
        <begin position="40"/>
        <end position="58"/>
    </location>
</feature>
<feature type="region of interest" description="Disordered" evidence="1">
    <location>
        <begin position="16"/>
        <end position="94"/>
    </location>
</feature>
<reference evidence="2 3" key="1">
    <citation type="submission" date="2023-01" db="EMBL/GenBank/DDBJ databases">
        <title>Analysis of 21 Apiospora genomes using comparative genomics revels a genus with tremendous synthesis potential of carbohydrate active enzymes and secondary metabolites.</title>
        <authorList>
            <person name="Sorensen T."/>
        </authorList>
    </citation>
    <scope>NUCLEOTIDE SEQUENCE [LARGE SCALE GENOMIC DNA]</scope>
    <source>
        <strain evidence="2 3">CBS 117206</strain>
    </source>
</reference>